<feature type="transmembrane region" description="Helical" evidence="6">
    <location>
        <begin position="199"/>
        <end position="226"/>
    </location>
</feature>
<feature type="domain" description="Yip1" evidence="7">
    <location>
        <begin position="39"/>
        <end position="249"/>
    </location>
</feature>
<keyword evidence="9" id="KW-1185">Reference proteome</keyword>
<evidence type="ECO:0000256" key="1">
    <source>
        <dbReference type="ARBA" id="ARBA00004141"/>
    </source>
</evidence>
<keyword evidence="5" id="KW-0175">Coiled coil</keyword>
<comment type="subcellular location">
    <subcellularLocation>
        <location evidence="1">Membrane</location>
        <topology evidence="1">Multi-pass membrane protein</topology>
    </subcellularLocation>
</comment>
<evidence type="ECO:0000256" key="4">
    <source>
        <dbReference type="ARBA" id="ARBA00023136"/>
    </source>
</evidence>
<protein>
    <submittedName>
        <fullName evidence="8">YIP1 family protein</fullName>
    </submittedName>
</protein>
<evidence type="ECO:0000313" key="9">
    <source>
        <dbReference type="Proteomes" id="UP000432715"/>
    </source>
</evidence>
<accession>A0A6I0FES9</accession>
<keyword evidence="3 6" id="KW-1133">Transmembrane helix</keyword>
<sequence length="255" mass="28280">MNEKKELEKDMQEEMDNTTELMDEEVEEKLSLGEKLKYFFSEPSKTMEDLALNPIIYPIFIIAVIFMMLIIPKVNMLVDYSIPQIIESYRQQGVNITASELPATVITMTKVGLIIGGFITPLIGWVLNSVVIIILALITRCKGRLKGVLSVVAFSSIISVIGEAIRTIIALITGNPEVNTSLVSIGQLINPNMATDNPILYSVMGSFEIFNLIFLYFVALGLTYVYKISLKKAAAISYGNWALMVIIVLGIGQLF</sequence>
<evidence type="ECO:0000256" key="6">
    <source>
        <dbReference type="SAM" id="Phobius"/>
    </source>
</evidence>
<organism evidence="8 9">
    <name type="scientific">Alkaliphilus pronyensis</name>
    <dbReference type="NCBI Taxonomy" id="1482732"/>
    <lineage>
        <taxon>Bacteria</taxon>
        <taxon>Bacillati</taxon>
        <taxon>Bacillota</taxon>
        <taxon>Clostridia</taxon>
        <taxon>Peptostreptococcales</taxon>
        <taxon>Natronincolaceae</taxon>
        <taxon>Alkaliphilus</taxon>
    </lineage>
</organism>
<reference evidence="8 9" key="1">
    <citation type="submission" date="2019-10" db="EMBL/GenBank/DDBJ databases">
        <title>Alkaliphilus serpentinus sp. nov. and Alkaliphilus pronyensis sp. nov., two novel anaerobic alkaliphilic species isolated from the serpentinized-hosted hydrothermal field of the Prony Bay (New Caledonia).</title>
        <authorList>
            <person name="Postec A."/>
        </authorList>
    </citation>
    <scope>NUCLEOTIDE SEQUENCE [LARGE SCALE GENOMIC DNA]</scope>
    <source>
        <strain evidence="8 9">LacV</strain>
    </source>
</reference>
<proteinExistence type="predicted"/>
<name>A0A6I0FES9_9FIRM</name>
<feature type="transmembrane region" description="Helical" evidence="6">
    <location>
        <begin position="50"/>
        <end position="71"/>
    </location>
</feature>
<evidence type="ECO:0000259" key="7">
    <source>
        <dbReference type="Pfam" id="PF04893"/>
    </source>
</evidence>
<dbReference type="EMBL" id="WBZC01000031">
    <property type="protein sequence ID" value="KAB3534134.1"/>
    <property type="molecule type" value="Genomic_DNA"/>
</dbReference>
<feature type="transmembrane region" description="Helical" evidence="6">
    <location>
        <begin position="111"/>
        <end position="137"/>
    </location>
</feature>
<evidence type="ECO:0000256" key="2">
    <source>
        <dbReference type="ARBA" id="ARBA00022692"/>
    </source>
</evidence>
<dbReference type="OrthoDB" id="1953102at2"/>
<dbReference type="InterPro" id="IPR006977">
    <property type="entry name" value="Yip1_dom"/>
</dbReference>
<evidence type="ECO:0000256" key="3">
    <source>
        <dbReference type="ARBA" id="ARBA00022989"/>
    </source>
</evidence>
<comment type="caution">
    <text evidence="8">The sequence shown here is derived from an EMBL/GenBank/DDBJ whole genome shotgun (WGS) entry which is preliminary data.</text>
</comment>
<evidence type="ECO:0000313" key="8">
    <source>
        <dbReference type="EMBL" id="KAB3534134.1"/>
    </source>
</evidence>
<gene>
    <name evidence="8" type="ORF">F8154_09355</name>
</gene>
<dbReference type="GO" id="GO:0016020">
    <property type="term" value="C:membrane"/>
    <property type="evidence" value="ECO:0007669"/>
    <property type="project" value="UniProtKB-SubCell"/>
</dbReference>
<keyword evidence="2 6" id="KW-0812">Transmembrane</keyword>
<feature type="transmembrane region" description="Helical" evidence="6">
    <location>
        <begin position="233"/>
        <end position="254"/>
    </location>
</feature>
<feature type="transmembrane region" description="Helical" evidence="6">
    <location>
        <begin position="149"/>
        <end position="172"/>
    </location>
</feature>
<evidence type="ECO:0000256" key="5">
    <source>
        <dbReference type="SAM" id="Coils"/>
    </source>
</evidence>
<keyword evidence="4 6" id="KW-0472">Membrane</keyword>
<dbReference type="Proteomes" id="UP000432715">
    <property type="component" value="Unassembled WGS sequence"/>
</dbReference>
<dbReference type="AlphaFoldDB" id="A0A6I0FES9"/>
<dbReference type="RefSeq" id="WP_151861355.1">
    <property type="nucleotide sequence ID" value="NZ_WBZC01000031.1"/>
</dbReference>
<dbReference type="Pfam" id="PF04893">
    <property type="entry name" value="Yip1"/>
    <property type="match status" value="1"/>
</dbReference>
<feature type="coiled-coil region" evidence="5">
    <location>
        <begin position="1"/>
        <end position="28"/>
    </location>
</feature>